<protein>
    <recommendedName>
        <fullName evidence="3">Ubiquitin-like domain-containing protein</fullName>
    </recommendedName>
</protein>
<dbReference type="EMBL" id="MU574732">
    <property type="protein sequence ID" value="KAI5610087.1"/>
    <property type="molecule type" value="Genomic_DNA"/>
</dbReference>
<organism evidence="1 2">
    <name type="scientific">Silurus asotus</name>
    <name type="common">Amur catfish</name>
    <name type="synonym">Parasilurus asotus</name>
    <dbReference type="NCBI Taxonomy" id="30991"/>
    <lineage>
        <taxon>Eukaryota</taxon>
        <taxon>Metazoa</taxon>
        <taxon>Chordata</taxon>
        <taxon>Craniata</taxon>
        <taxon>Vertebrata</taxon>
        <taxon>Euteleostomi</taxon>
        <taxon>Actinopterygii</taxon>
        <taxon>Neopterygii</taxon>
        <taxon>Teleostei</taxon>
        <taxon>Ostariophysi</taxon>
        <taxon>Siluriformes</taxon>
        <taxon>Siluridae</taxon>
        <taxon>Silurus</taxon>
    </lineage>
</organism>
<dbReference type="AlphaFoldDB" id="A0AAD5A6J6"/>
<evidence type="ECO:0000313" key="2">
    <source>
        <dbReference type="Proteomes" id="UP001205998"/>
    </source>
</evidence>
<sequence>MNLAVCVPQVHECIPEWTEDKHVTQHHSDLPRWDSAEIKPLSLHSRFRHTTHSYLQVCRDALDSPQAGVFEVQVFDPSKNLRILLSVKSTDTGATLIKKCLEQRPDLGETLNLAYNGKSVSPCKSLGELGVKSGAMFLTYQRCFGG</sequence>
<evidence type="ECO:0000313" key="1">
    <source>
        <dbReference type="EMBL" id="KAI5610087.1"/>
    </source>
</evidence>
<accession>A0AAD5A6J6</accession>
<keyword evidence="2" id="KW-1185">Reference proteome</keyword>
<gene>
    <name evidence="1" type="ORF">C0J50_5440</name>
</gene>
<dbReference type="InterPro" id="IPR029071">
    <property type="entry name" value="Ubiquitin-like_domsf"/>
</dbReference>
<dbReference type="SUPFAM" id="SSF54236">
    <property type="entry name" value="Ubiquitin-like"/>
    <property type="match status" value="1"/>
</dbReference>
<reference evidence="1" key="1">
    <citation type="submission" date="2018-07" db="EMBL/GenBank/DDBJ databases">
        <title>Comparative genomics of catfishes provides insights into carnivory and benthic adaptation.</title>
        <authorList>
            <person name="Zhang Y."/>
            <person name="Wang D."/>
            <person name="Peng Z."/>
            <person name="Zheng S."/>
            <person name="Shao F."/>
            <person name="Tao W."/>
        </authorList>
    </citation>
    <scope>NUCLEOTIDE SEQUENCE</scope>
    <source>
        <strain evidence="1">Chongqing</strain>
    </source>
</reference>
<proteinExistence type="predicted"/>
<name>A0AAD5A6J6_SILAS</name>
<comment type="caution">
    <text evidence="1">The sequence shown here is derived from an EMBL/GenBank/DDBJ whole genome shotgun (WGS) entry which is preliminary data.</text>
</comment>
<evidence type="ECO:0008006" key="3">
    <source>
        <dbReference type="Google" id="ProtNLM"/>
    </source>
</evidence>
<dbReference type="Proteomes" id="UP001205998">
    <property type="component" value="Unassembled WGS sequence"/>
</dbReference>